<accession>A0ABR1XVR9</accession>
<feature type="compositionally biased region" description="Low complexity" evidence="1">
    <location>
        <begin position="272"/>
        <end position="281"/>
    </location>
</feature>
<name>A0ABR1XVR9_9PEZI</name>
<sequence>MPFLPTFRRRACAVPLLPSILPSFTRCALSLPSPRHSASPHRRRRRRRRRRRSAQHRRPKDCCQTDRRRKKQRKQASEQESKAVRCPSRGLQSVCLCVRGWRVIVIVISVITTRRSVSLGLRQFGISRHLERAGCMRGVNNSVRVRSARGRIRWPPSHVGSALPQTSPQQRPSAPLCCARIKPRRAHLRASRLAPARCHAVQVELERVAEASVDPEAALCANGRDVAVLLVCEDVEKSDDTKPACLAPGRCSASCQLASSARPSCGARSSAARAGFRSGGCSPSGPNGVRQCQDGASG</sequence>
<protein>
    <submittedName>
        <fullName evidence="2">Uncharacterized protein</fullName>
    </submittedName>
</protein>
<organism evidence="2 3">
    <name type="scientific">Phyllosticta citrichinensis</name>
    <dbReference type="NCBI Taxonomy" id="1130410"/>
    <lineage>
        <taxon>Eukaryota</taxon>
        <taxon>Fungi</taxon>
        <taxon>Dikarya</taxon>
        <taxon>Ascomycota</taxon>
        <taxon>Pezizomycotina</taxon>
        <taxon>Dothideomycetes</taxon>
        <taxon>Dothideomycetes incertae sedis</taxon>
        <taxon>Botryosphaeriales</taxon>
        <taxon>Phyllostictaceae</taxon>
        <taxon>Phyllosticta</taxon>
    </lineage>
</organism>
<dbReference type="EMBL" id="JBBWUH010000004">
    <property type="protein sequence ID" value="KAK8169396.1"/>
    <property type="molecule type" value="Genomic_DNA"/>
</dbReference>
<comment type="caution">
    <text evidence="2">The sequence shown here is derived from an EMBL/GenBank/DDBJ whole genome shotgun (WGS) entry which is preliminary data.</text>
</comment>
<feature type="region of interest" description="Disordered" evidence="1">
    <location>
        <begin position="272"/>
        <end position="298"/>
    </location>
</feature>
<reference evidence="2 3" key="1">
    <citation type="journal article" date="2022" name="G3 (Bethesda)">
        <title>Enemy or ally: a genomic approach to elucidate the lifestyle of Phyllosticta citrichinaensis.</title>
        <authorList>
            <person name="Buijs V.A."/>
            <person name="Groenewald J.Z."/>
            <person name="Haridas S."/>
            <person name="LaButti K.M."/>
            <person name="Lipzen A."/>
            <person name="Martin F.M."/>
            <person name="Barry K."/>
            <person name="Grigoriev I.V."/>
            <person name="Crous P.W."/>
            <person name="Seidl M.F."/>
        </authorList>
    </citation>
    <scope>NUCLEOTIDE SEQUENCE [LARGE SCALE GENOMIC DNA]</scope>
    <source>
        <strain evidence="2 3">CBS 129764</strain>
    </source>
</reference>
<evidence type="ECO:0000256" key="1">
    <source>
        <dbReference type="SAM" id="MobiDB-lite"/>
    </source>
</evidence>
<proteinExistence type="predicted"/>
<gene>
    <name evidence="2" type="ORF">IWX90DRAFT_176026</name>
</gene>
<dbReference type="Proteomes" id="UP001456524">
    <property type="component" value="Unassembled WGS sequence"/>
</dbReference>
<evidence type="ECO:0000313" key="2">
    <source>
        <dbReference type="EMBL" id="KAK8169396.1"/>
    </source>
</evidence>
<keyword evidence="3" id="KW-1185">Reference proteome</keyword>
<feature type="compositionally biased region" description="Basic residues" evidence="1">
    <location>
        <begin position="38"/>
        <end position="59"/>
    </location>
</feature>
<feature type="region of interest" description="Disordered" evidence="1">
    <location>
        <begin position="32"/>
        <end position="83"/>
    </location>
</feature>
<evidence type="ECO:0000313" key="3">
    <source>
        <dbReference type="Proteomes" id="UP001456524"/>
    </source>
</evidence>